<evidence type="ECO:0000256" key="1">
    <source>
        <dbReference type="SAM" id="MobiDB-lite"/>
    </source>
</evidence>
<dbReference type="InterPro" id="IPR001005">
    <property type="entry name" value="SANT/Myb"/>
</dbReference>
<feature type="region of interest" description="Disordered" evidence="1">
    <location>
        <begin position="195"/>
        <end position="228"/>
    </location>
</feature>
<evidence type="ECO:0000313" key="3">
    <source>
        <dbReference type="EMBL" id="RWQ94990.1"/>
    </source>
</evidence>
<dbReference type="GeneID" id="39596147"/>
<dbReference type="CDD" id="cd00167">
    <property type="entry name" value="SANT"/>
    <property type="match status" value="1"/>
</dbReference>
<accession>A0A443HT98</accession>
<dbReference type="AlphaFoldDB" id="A0A443HT98"/>
<dbReference type="SMART" id="SM00717">
    <property type="entry name" value="SANT"/>
    <property type="match status" value="1"/>
</dbReference>
<dbReference type="SUPFAM" id="SSF46689">
    <property type="entry name" value="Homeodomain-like"/>
    <property type="match status" value="1"/>
</dbReference>
<feature type="compositionally biased region" description="Basic and acidic residues" evidence="1">
    <location>
        <begin position="195"/>
        <end position="211"/>
    </location>
</feature>
<evidence type="ECO:0000259" key="2">
    <source>
        <dbReference type="PROSITE" id="PS50090"/>
    </source>
</evidence>
<dbReference type="PROSITE" id="PS50090">
    <property type="entry name" value="MYB_LIKE"/>
    <property type="match status" value="1"/>
</dbReference>
<dbReference type="VEuPathDB" id="FungiDB:C8Q69DRAFT_277536"/>
<dbReference type="STRING" id="264951.A0A443HT98"/>
<proteinExistence type="predicted"/>
<organism evidence="3 4">
    <name type="scientific">Byssochlamys spectabilis</name>
    <name type="common">Paecilomyces variotii</name>
    <dbReference type="NCBI Taxonomy" id="264951"/>
    <lineage>
        <taxon>Eukaryota</taxon>
        <taxon>Fungi</taxon>
        <taxon>Dikarya</taxon>
        <taxon>Ascomycota</taxon>
        <taxon>Pezizomycotina</taxon>
        <taxon>Eurotiomycetes</taxon>
        <taxon>Eurotiomycetidae</taxon>
        <taxon>Eurotiales</taxon>
        <taxon>Thermoascaceae</taxon>
        <taxon>Paecilomyces</taxon>
    </lineage>
</organism>
<dbReference type="Pfam" id="PF13921">
    <property type="entry name" value="Myb_DNA-bind_6"/>
    <property type="match status" value="1"/>
</dbReference>
<evidence type="ECO:0000313" key="4">
    <source>
        <dbReference type="Proteomes" id="UP000283841"/>
    </source>
</evidence>
<comment type="caution">
    <text evidence="3">The sequence shown here is derived from an EMBL/GenBank/DDBJ whole genome shotgun (WGS) entry which is preliminary data.</text>
</comment>
<gene>
    <name evidence="3" type="ORF">C8Q69DRAFT_277536</name>
</gene>
<sequence>MSTITPRYEISSFRGMVTKYTMQGVSQGYGDGRLLRSNTLPTPWGRPEYRAPNKNSIIRGSLSPDREEAQFQISGPERLSGKVSYSSGPWQDEEDNILLNARSRGHGWKQIQKEYFPSKSSNACRKRYERLIAKKRGSSWDEAKFEKLGILYKQLREQIWMPLADAMDESWEDVEKACFGRGLRSLKNARKIRSDNSIENRKANMHGEHEMPQTSKKNAMPRLEQLLS</sequence>
<protein>
    <recommendedName>
        <fullName evidence="2">Myb-like domain-containing protein</fullName>
    </recommendedName>
</protein>
<dbReference type="EMBL" id="RCNU01000006">
    <property type="protein sequence ID" value="RWQ94990.1"/>
    <property type="molecule type" value="Genomic_DNA"/>
</dbReference>
<dbReference type="Gene3D" id="1.10.10.60">
    <property type="entry name" value="Homeodomain-like"/>
    <property type="match status" value="1"/>
</dbReference>
<dbReference type="Proteomes" id="UP000283841">
    <property type="component" value="Unassembled WGS sequence"/>
</dbReference>
<name>A0A443HT98_BYSSP</name>
<keyword evidence="4" id="KW-1185">Reference proteome</keyword>
<dbReference type="RefSeq" id="XP_028484635.1">
    <property type="nucleotide sequence ID" value="XM_028626870.1"/>
</dbReference>
<feature type="domain" description="Myb-like" evidence="2">
    <location>
        <begin position="82"/>
        <end position="132"/>
    </location>
</feature>
<reference evidence="3 4" key="1">
    <citation type="journal article" date="2018" name="Front. Microbiol.">
        <title>Genomic and genetic insights into a cosmopolitan fungus, Paecilomyces variotii (Eurotiales).</title>
        <authorList>
            <person name="Urquhart A.S."/>
            <person name="Mondo S.J."/>
            <person name="Makela M.R."/>
            <person name="Hane J.K."/>
            <person name="Wiebenga A."/>
            <person name="He G."/>
            <person name="Mihaltcheva S."/>
            <person name="Pangilinan J."/>
            <person name="Lipzen A."/>
            <person name="Barry K."/>
            <person name="de Vries R.P."/>
            <person name="Grigoriev I.V."/>
            <person name="Idnurm A."/>
        </authorList>
    </citation>
    <scope>NUCLEOTIDE SEQUENCE [LARGE SCALE GENOMIC DNA]</scope>
    <source>
        <strain evidence="3 4">CBS 101075</strain>
    </source>
</reference>
<dbReference type="InterPro" id="IPR009057">
    <property type="entry name" value="Homeodomain-like_sf"/>
</dbReference>